<evidence type="ECO:0000313" key="1">
    <source>
        <dbReference type="EMBL" id="RDY13408.1"/>
    </source>
</evidence>
<feature type="non-terminal residue" evidence="1">
    <location>
        <position position="1"/>
    </location>
</feature>
<sequence>MATSNIQFQQNIEQLATTVNQLQSKGSGQILPQNIFSPQAKCVITLRSGKELPQQQTLNLHFEFPNFNDFIIMIILKLEASQSLVVLVSIGPYMELQTSKFDNLDGSGKVLHDCVIDIFNLDIVFWDVTSSNIHEKGRILGFQNAWAHNYASMHDAIHMRDSNNHSIKQAGWKPPFRGN</sequence>
<dbReference type="OrthoDB" id="1751104at2759"/>
<keyword evidence="2" id="KW-1185">Reference proteome</keyword>
<proteinExistence type="predicted"/>
<protein>
    <submittedName>
        <fullName evidence="1">Uncharacterized protein</fullName>
    </submittedName>
</protein>
<reference evidence="1" key="1">
    <citation type="submission" date="2018-05" db="EMBL/GenBank/DDBJ databases">
        <title>Draft genome of Mucuna pruriens seed.</title>
        <authorList>
            <person name="Nnadi N.E."/>
            <person name="Vos R."/>
            <person name="Hasami M.H."/>
            <person name="Devisetty U.K."/>
            <person name="Aguiy J.C."/>
        </authorList>
    </citation>
    <scope>NUCLEOTIDE SEQUENCE [LARGE SCALE GENOMIC DNA]</scope>
    <source>
        <strain evidence="1">JCA_2017</strain>
    </source>
</reference>
<evidence type="ECO:0000313" key="2">
    <source>
        <dbReference type="Proteomes" id="UP000257109"/>
    </source>
</evidence>
<accession>A0A371IEG0</accession>
<dbReference type="AlphaFoldDB" id="A0A371IEG0"/>
<dbReference type="EMBL" id="QJKJ01000286">
    <property type="protein sequence ID" value="RDY13408.1"/>
    <property type="molecule type" value="Genomic_DNA"/>
</dbReference>
<name>A0A371IEG0_MUCPR</name>
<gene>
    <name evidence="1" type="ORF">CR513_01684</name>
</gene>
<comment type="caution">
    <text evidence="1">The sequence shown here is derived from an EMBL/GenBank/DDBJ whole genome shotgun (WGS) entry which is preliminary data.</text>
</comment>
<dbReference type="Proteomes" id="UP000257109">
    <property type="component" value="Unassembled WGS sequence"/>
</dbReference>
<organism evidence="1 2">
    <name type="scientific">Mucuna pruriens</name>
    <name type="common">Velvet bean</name>
    <name type="synonym">Dolichos pruriens</name>
    <dbReference type="NCBI Taxonomy" id="157652"/>
    <lineage>
        <taxon>Eukaryota</taxon>
        <taxon>Viridiplantae</taxon>
        <taxon>Streptophyta</taxon>
        <taxon>Embryophyta</taxon>
        <taxon>Tracheophyta</taxon>
        <taxon>Spermatophyta</taxon>
        <taxon>Magnoliopsida</taxon>
        <taxon>eudicotyledons</taxon>
        <taxon>Gunneridae</taxon>
        <taxon>Pentapetalae</taxon>
        <taxon>rosids</taxon>
        <taxon>fabids</taxon>
        <taxon>Fabales</taxon>
        <taxon>Fabaceae</taxon>
        <taxon>Papilionoideae</taxon>
        <taxon>50 kb inversion clade</taxon>
        <taxon>NPAAA clade</taxon>
        <taxon>indigoferoid/millettioid clade</taxon>
        <taxon>Phaseoleae</taxon>
        <taxon>Mucuna</taxon>
    </lineage>
</organism>